<keyword evidence="5" id="KW-1185">Reference proteome</keyword>
<dbReference type="GO" id="GO:0030289">
    <property type="term" value="C:protein phosphatase 4 complex"/>
    <property type="evidence" value="ECO:0007669"/>
    <property type="project" value="InterPro"/>
</dbReference>
<dbReference type="Proteomes" id="UP001154282">
    <property type="component" value="Unassembled WGS sequence"/>
</dbReference>
<organism evidence="4 5">
    <name type="scientific">Linum tenue</name>
    <dbReference type="NCBI Taxonomy" id="586396"/>
    <lineage>
        <taxon>Eukaryota</taxon>
        <taxon>Viridiplantae</taxon>
        <taxon>Streptophyta</taxon>
        <taxon>Embryophyta</taxon>
        <taxon>Tracheophyta</taxon>
        <taxon>Spermatophyta</taxon>
        <taxon>Magnoliopsida</taxon>
        <taxon>eudicotyledons</taxon>
        <taxon>Gunneridae</taxon>
        <taxon>Pentapetalae</taxon>
        <taxon>rosids</taxon>
        <taxon>fabids</taxon>
        <taxon>Malpighiales</taxon>
        <taxon>Linaceae</taxon>
        <taxon>Linum</taxon>
    </lineage>
</organism>
<accession>A0AAV0R4G0</accession>
<dbReference type="PANTHER" id="PTHR16487:SF0">
    <property type="entry name" value="PROTEIN PHOSPHATASE 4 REGULATORY SUBUNIT 2-RELATED"/>
    <property type="match status" value="1"/>
</dbReference>
<feature type="compositionally biased region" description="Acidic residues" evidence="2">
    <location>
        <begin position="124"/>
        <end position="137"/>
    </location>
</feature>
<protein>
    <submittedName>
        <fullName evidence="4">Uncharacterized protein</fullName>
    </submittedName>
</protein>
<dbReference type="GO" id="GO:0005634">
    <property type="term" value="C:nucleus"/>
    <property type="evidence" value="ECO:0007669"/>
    <property type="project" value="TreeGrafter"/>
</dbReference>
<dbReference type="GO" id="GO:0005737">
    <property type="term" value="C:cytoplasm"/>
    <property type="evidence" value="ECO:0007669"/>
    <property type="project" value="TreeGrafter"/>
</dbReference>
<dbReference type="AlphaFoldDB" id="A0AAV0R4G0"/>
<evidence type="ECO:0000313" key="3">
    <source>
        <dbReference type="EMBL" id="CAI0390592.1"/>
    </source>
</evidence>
<feature type="compositionally biased region" description="Polar residues" evidence="2">
    <location>
        <begin position="102"/>
        <end position="122"/>
    </location>
</feature>
<feature type="region of interest" description="Disordered" evidence="2">
    <location>
        <begin position="1"/>
        <end position="21"/>
    </location>
</feature>
<evidence type="ECO:0000256" key="2">
    <source>
        <dbReference type="SAM" id="MobiDB-lite"/>
    </source>
</evidence>
<comment type="caution">
    <text evidence="4">The sequence shown here is derived from an EMBL/GenBank/DDBJ whole genome shotgun (WGS) entry which is preliminary data.</text>
</comment>
<proteinExistence type="inferred from homology"/>
<gene>
    <name evidence="4" type="ORF">LITE_LOCUS46260</name>
    <name evidence="3" type="ORF">LITE_LOCUS6804</name>
</gene>
<sequence length="137" mass="14794">MPPTTEPSPDHASTSSGDKNSDPLRLLLLLPRFVAIALLSFGEGPPFTLQRLCEIMTAKSIYPNLSKLALALGKNLLVTSTLAACTDPHPLATQKQDETDKASPNQQHRSNSEQNGVQQSTAADGDEIVAEIETDWR</sequence>
<comment type="similarity">
    <text evidence="1">Belongs to the PPP4R2 family.</text>
</comment>
<reference evidence="4" key="1">
    <citation type="submission" date="2022-08" db="EMBL/GenBank/DDBJ databases">
        <authorList>
            <person name="Gutierrez-Valencia J."/>
        </authorList>
    </citation>
    <scope>NUCLEOTIDE SEQUENCE</scope>
</reference>
<feature type="region of interest" description="Disordered" evidence="2">
    <location>
        <begin position="89"/>
        <end position="137"/>
    </location>
</feature>
<dbReference type="EMBL" id="CAMGYJ010000003">
    <property type="protein sequence ID" value="CAI0390592.1"/>
    <property type="molecule type" value="Genomic_DNA"/>
</dbReference>
<dbReference type="InterPro" id="IPR015267">
    <property type="entry name" value="PPP4R2"/>
</dbReference>
<name>A0AAV0R4G0_9ROSI</name>
<dbReference type="Pfam" id="PF09184">
    <property type="entry name" value="PPP4R2"/>
    <property type="match status" value="1"/>
</dbReference>
<dbReference type="PANTHER" id="PTHR16487">
    <property type="entry name" value="PPP4R2-RELATED PROTEIN"/>
    <property type="match status" value="1"/>
</dbReference>
<evidence type="ECO:0000313" key="5">
    <source>
        <dbReference type="Proteomes" id="UP001154282"/>
    </source>
</evidence>
<dbReference type="GO" id="GO:0019888">
    <property type="term" value="F:protein phosphatase regulator activity"/>
    <property type="evidence" value="ECO:0007669"/>
    <property type="project" value="InterPro"/>
</dbReference>
<evidence type="ECO:0000256" key="1">
    <source>
        <dbReference type="ARBA" id="ARBA00009207"/>
    </source>
</evidence>
<dbReference type="EMBL" id="CAMGYJ010000010">
    <property type="protein sequence ID" value="CAI0552106.1"/>
    <property type="molecule type" value="Genomic_DNA"/>
</dbReference>
<evidence type="ECO:0000313" key="4">
    <source>
        <dbReference type="EMBL" id="CAI0552106.1"/>
    </source>
</evidence>